<evidence type="ECO:0000313" key="2">
    <source>
        <dbReference type="EMBL" id="SKA35560.1"/>
    </source>
</evidence>
<keyword evidence="1 2" id="KW-0413">Isomerase</keyword>
<dbReference type="EC" id="5.1.1.13" evidence="2"/>
<dbReference type="RefSeq" id="WP_080174785.1">
    <property type="nucleotide sequence ID" value="NZ_AP024854.1"/>
</dbReference>
<protein>
    <submittedName>
        <fullName evidence="2">Aspartate racemase</fullName>
        <ecNumber evidence="2">5.1.1.13</ecNumber>
    </submittedName>
</protein>
<evidence type="ECO:0000313" key="3">
    <source>
        <dbReference type="Proteomes" id="UP000191116"/>
    </source>
</evidence>
<organism evidence="2 3">
    <name type="scientific">Photobacterium toruni</name>
    <dbReference type="NCBI Taxonomy" id="1935446"/>
    <lineage>
        <taxon>Bacteria</taxon>
        <taxon>Pseudomonadati</taxon>
        <taxon>Pseudomonadota</taxon>
        <taxon>Gammaproteobacteria</taxon>
        <taxon>Vibrionales</taxon>
        <taxon>Vibrionaceae</taxon>
        <taxon>Photobacterium</taxon>
    </lineage>
</organism>
<dbReference type="AlphaFoldDB" id="A0A1T4T4V8"/>
<proteinExistence type="predicted"/>
<dbReference type="Pfam" id="PF01177">
    <property type="entry name" value="Asp_Glu_race"/>
    <property type="match status" value="1"/>
</dbReference>
<dbReference type="GO" id="GO:0047689">
    <property type="term" value="F:aspartate racemase activity"/>
    <property type="evidence" value="ECO:0007669"/>
    <property type="project" value="UniProtKB-EC"/>
</dbReference>
<dbReference type="Gene3D" id="3.40.50.1860">
    <property type="match status" value="2"/>
</dbReference>
<dbReference type="SUPFAM" id="SSF53681">
    <property type="entry name" value="Aspartate/glutamate racemase"/>
    <property type="match status" value="2"/>
</dbReference>
<dbReference type="EMBL" id="FUWP01000009">
    <property type="protein sequence ID" value="SKA35560.1"/>
    <property type="molecule type" value="Genomic_DNA"/>
</dbReference>
<sequence>MKIKDNLKQPRIGIIGGMGNEAMVDLMTKISSLSAHKECQFVAFGNARLAYKPQEVMQQWRPTDIPELRKFDTAAYTLRFMQYLAVDHLGLACNSAHELFRRILPDIPMTFVDMIKQTAISLQGCQETVLVMGVNSLIESGLYQTALTEQGIKAIQPTVENQTKIMEAIYNPDFGIKTAKITQQAETLLCEVIGDEIAKQGCTKVILGCTELPLALTASSCQRFKAQGMLPEKIDVIDASMALAQALVAVKGHSEPLIQPLATYQGQHLDWATPLVFKVSSLTESIEIQQRIFDYTVDYLTERNQSVVGSYFHLPTLFFSESAMDIEQKLAALDIDIYSDINVLDEIITNKLADYYSDFE</sequence>
<dbReference type="OrthoDB" id="9803739at2"/>
<reference evidence="2 3" key="1">
    <citation type="submission" date="2017-02" db="EMBL/GenBank/DDBJ databases">
        <authorList>
            <person name="Peterson S.W."/>
        </authorList>
    </citation>
    <scope>NUCLEOTIDE SEQUENCE [LARGE SCALE GENOMIC DNA]</scope>
    <source>
        <strain evidence="2 3">CECT 9189</strain>
    </source>
</reference>
<evidence type="ECO:0000256" key="1">
    <source>
        <dbReference type="ARBA" id="ARBA00023235"/>
    </source>
</evidence>
<gene>
    <name evidence="2" type="ORF">CZ814_01958</name>
</gene>
<name>A0A1T4T4V8_9GAMM</name>
<dbReference type="PANTHER" id="PTHR21198">
    <property type="entry name" value="GLUTAMATE RACEMASE"/>
    <property type="match status" value="1"/>
</dbReference>
<dbReference type="Proteomes" id="UP000191116">
    <property type="component" value="Unassembled WGS sequence"/>
</dbReference>
<dbReference type="InterPro" id="IPR015942">
    <property type="entry name" value="Asp/Glu/hydantoin_racemase"/>
</dbReference>
<dbReference type="InterPro" id="IPR001920">
    <property type="entry name" value="Asp/Glu_race"/>
</dbReference>
<accession>A0A1T4T4V8</accession>
<dbReference type="PANTHER" id="PTHR21198:SF7">
    <property type="entry name" value="ASPARTATE-GLUTAMATE RACEMASE FAMILY"/>
    <property type="match status" value="1"/>
</dbReference>